<dbReference type="EMBL" id="CP034170">
    <property type="protein sequence ID" value="AZI58688.1"/>
    <property type="molecule type" value="Genomic_DNA"/>
</dbReference>
<keyword evidence="4" id="KW-1185">Reference proteome</keyword>
<dbReference type="Pfam" id="PF09407">
    <property type="entry name" value="AbiEi_1"/>
    <property type="match status" value="1"/>
</dbReference>
<evidence type="ECO:0000313" key="3">
    <source>
        <dbReference type="EMBL" id="AZI58688.1"/>
    </source>
</evidence>
<proteinExistence type="predicted"/>
<dbReference type="SUPFAM" id="SSF52980">
    <property type="entry name" value="Restriction endonuclease-like"/>
    <property type="match status" value="1"/>
</dbReference>
<gene>
    <name evidence="3" type="ORF">EH165_11615</name>
</gene>
<dbReference type="KEGG" id="nak:EH165_11615"/>
<dbReference type="InterPro" id="IPR011335">
    <property type="entry name" value="Restrct_endonuc-II-like"/>
</dbReference>
<evidence type="ECO:0000259" key="2">
    <source>
        <dbReference type="Pfam" id="PF09407"/>
    </source>
</evidence>
<feature type="domain" description="DUF559" evidence="1">
    <location>
        <begin position="200"/>
        <end position="298"/>
    </location>
</feature>
<accession>A0A3G8ZNG7</accession>
<evidence type="ECO:0000259" key="1">
    <source>
        <dbReference type="Pfam" id="PF04480"/>
    </source>
</evidence>
<dbReference type="InterPro" id="IPR018547">
    <property type="entry name" value="AbiEi_C"/>
</dbReference>
<organism evidence="3 4">
    <name type="scientific">Nakamurella antarctica</name>
    <dbReference type="NCBI Taxonomy" id="1902245"/>
    <lineage>
        <taxon>Bacteria</taxon>
        <taxon>Bacillati</taxon>
        <taxon>Actinomycetota</taxon>
        <taxon>Actinomycetes</taxon>
        <taxon>Nakamurellales</taxon>
        <taxon>Nakamurellaceae</taxon>
        <taxon>Nakamurella</taxon>
    </lineage>
</organism>
<dbReference type="OrthoDB" id="5143202at2"/>
<protein>
    <submittedName>
        <fullName evidence="3">DUF559 domain-containing protein</fullName>
    </submittedName>
</protein>
<evidence type="ECO:0000313" key="4">
    <source>
        <dbReference type="Proteomes" id="UP000268084"/>
    </source>
</evidence>
<dbReference type="AlphaFoldDB" id="A0A3G8ZNG7"/>
<dbReference type="Pfam" id="PF04480">
    <property type="entry name" value="DUF559"/>
    <property type="match status" value="1"/>
</dbReference>
<sequence length="309" mass="34505">MNLIDLAQTFGLDKTIELQEGLITRAQARATGLADRRYEQWVTRGSWRRLHPGVYLADSDAARDHGRTRVRATWLWAGERAVIAMDAAAWWWGVTTSAPTSVEVWIPPSQGKPGRSGLIVRRRSVPTADTRFHDGLQLTSQHRTAVDLSAVGNADVLDTLARLSRLRAPVLERTLDLGRGSRGWAAAREAVAQCATHPWSAAERRFHADLRAAGIGGWVANSKIRVGKAYRIPDLRFEDVPLLIEIDGFESHGTRAAFESDRLRDAEFTAVGWTVLRFTWRQIVNDPAWVVRTIRQTLSQLQGRAIPAH</sequence>
<reference evidence="3 4" key="2">
    <citation type="submission" date="2018-12" db="EMBL/GenBank/DDBJ databases">
        <title>Nakamurella antarcticus sp. nov., isolated from Antarctica South Shetland Islands soil.</title>
        <authorList>
            <person name="Peng F."/>
        </authorList>
    </citation>
    <scope>NUCLEOTIDE SEQUENCE [LARGE SCALE GENOMIC DNA]</scope>
    <source>
        <strain evidence="3 4">S14-144</strain>
    </source>
</reference>
<reference evidence="3 4" key="1">
    <citation type="submission" date="2018-11" db="EMBL/GenBank/DDBJ databases">
        <authorList>
            <person name="Da X."/>
        </authorList>
    </citation>
    <scope>NUCLEOTIDE SEQUENCE [LARGE SCALE GENOMIC DNA]</scope>
    <source>
        <strain evidence="3 4">S14-144</strain>
    </source>
</reference>
<feature type="domain" description="AbiEi antitoxin C-terminal" evidence="2">
    <location>
        <begin position="78"/>
        <end position="151"/>
    </location>
</feature>
<dbReference type="RefSeq" id="WP_124799595.1">
    <property type="nucleotide sequence ID" value="NZ_CP034170.1"/>
</dbReference>
<dbReference type="InterPro" id="IPR007569">
    <property type="entry name" value="DUF559"/>
</dbReference>
<name>A0A3G8ZNG7_9ACTN</name>
<dbReference type="Gene3D" id="3.40.960.10">
    <property type="entry name" value="VSR Endonuclease"/>
    <property type="match status" value="1"/>
</dbReference>
<dbReference type="Proteomes" id="UP000268084">
    <property type="component" value="Chromosome"/>
</dbReference>